<gene>
    <name evidence="2" type="ORF">CH63R_14481</name>
</gene>
<feature type="region of interest" description="Disordered" evidence="1">
    <location>
        <begin position="66"/>
        <end position="95"/>
    </location>
</feature>
<feature type="compositionally biased region" description="Polar residues" evidence="1">
    <location>
        <begin position="79"/>
        <end position="93"/>
    </location>
</feature>
<dbReference type="GeneID" id="28873562"/>
<dbReference type="AlphaFoldDB" id="A0A1B7XQZ0"/>
<feature type="compositionally biased region" description="Basic and acidic residues" evidence="1">
    <location>
        <begin position="1"/>
        <end position="15"/>
    </location>
</feature>
<dbReference type="EMBL" id="LTAN01000011">
    <property type="protein sequence ID" value="OBR02180.1"/>
    <property type="molecule type" value="Genomic_DNA"/>
</dbReference>
<organism evidence="2 3">
    <name type="scientific">Colletotrichum higginsianum (strain IMI 349063)</name>
    <name type="common">Crucifer anthracnose fungus</name>
    <dbReference type="NCBI Taxonomy" id="759273"/>
    <lineage>
        <taxon>Eukaryota</taxon>
        <taxon>Fungi</taxon>
        <taxon>Dikarya</taxon>
        <taxon>Ascomycota</taxon>
        <taxon>Pezizomycotina</taxon>
        <taxon>Sordariomycetes</taxon>
        <taxon>Hypocreomycetidae</taxon>
        <taxon>Glomerellales</taxon>
        <taxon>Glomerellaceae</taxon>
        <taxon>Colletotrichum</taxon>
        <taxon>Colletotrichum destructivum species complex</taxon>
    </lineage>
</organism>
<dbReference type="VEuPathDB" id="FungiDB:CH63R_14481"/>
<reference evidence="3" key="1">
    <citation type="journal article" date="2017" name="BMC Genomics">
        <title>Gapless genome assembly of Colletotrichum higginsianum reveals chromosome structure and association of transposable elements with secondary metabolite gene clusters.</title>
        <authorList>
            <person name="Dallery J.-F."/>
            <person name="Lapalu N."/>
            <person name="Zampounis A."/>
            <person name="Pigne S."/>
            <person name="Luyten I."/>
            <person name="Amselem J."/>
            <person name="Wittenberg A.H.J."/>
            <person name="Zhou S."/>
            <person name="de Queiroz M.V."/>
            <person name="Robin G.P."/>
            <person name="Auger A."/>
            <person name="Hainaut M."/>
            <person name="Henrissat B."/>
            <person name="Kim K.-T."/>
            <person name="Lee Y.-H."/>
            <person name="Lespinet O."/>
            <person name="Schwartz D.C."/>
            <person name="Thon M.R."/>
            <person name="O'Connell R.J."/>
        </authorList>
    </citation>
    <scope>NUCLEOTIDE SEQUENCE [LARGE SCALE GENOMIC DNA]</scope>
    <source>
        <strain evidence="3">IMI 349063</strain>
    </source>
</reference>
<accession>A0A1B7XQZ0</accession>
<evidence type="ECO:0000313" key="2">
    <source>
        <dbReference type="EMBL" id="OBR02180.1"/>
    </source>
</evidence>
<dbReference type="RefSeq" id="XP_018150698.1">
    <property type="nucleotide sequence ID" value="XM_018309455.1"/>
</dbReference>
<evidence type="ECO:0000313" key="3">
    <source>
        <dbReference type="Proteomes" id="UP000092177"/>
    </source>
</evidence>
<feature type="region of interest" description="Disordered" evidence="1">
    <location>
        <begin position="1"/>
        <end position="52"/>
    </location>
</feature>
<sequence length="198" mass="23032">MITSEKRQEGREKGAKQRKQRKSQGRENDAIDEGRARSRLEPQFEVIEDPADREITVRFDTLYDPFETPFETPSRAPRSRTSLPSQRRQNTTAPLPLEPHEANIHFSIEPRFLGVASVPIVRPFQVVWRLKTSLAGNIIAMRWDKQLLKETRDRIRSHLQGQYHLTKRWISIEFGEKKATAKTSVTYFRNDFSAVDGK</sequence>
<evidence type="ECO:0000256" key="1">
    <source>
        <dbReference type="SAM" id="MobiDB-lite"/>
    </source>
</evidence>
<proteinExistence type="predicted"/>
<dbReference type="Proteomes" id="UP000092177">
    <property type="component" value="Chromosome 11"/>
</dbReference>
<dbReference type="KEGG" id="chig:CH63R_14481"/>
<comment type="caution">
    <text evidence="2">The sequence shown here is derived from an EMBL/GenBank/DDBJ whole genome shotgun (WGS) entry which is preliminary data.</text>
</comment>
<keyword evidence="3" id="KW-1185">Reference proteome</keyword>
<feature type="compositionally biased region" description="Basic and acidic residues" evidence="1">
    <location>
        <begin position="24"/>
        <end position="42"/>
    </location>
</feature>
<name>A0A1B7XQZ0_COLHI</name>
<protein>
    <submittedName>
        <fullName evidence="2">Uncharacterized protein</fullName>
    </submittedName>
</protein>